<dbReference type="InterPro" id="IPR002885">
    <property type="entry name" value="PPR_rpt"/>
</dbReference>
<feature type="repeat" description="PPR" evidence="2">
    <location>
        <begin position="410"/>
        <end position="444"/>
    </location>
</feature>
<dbReference type="Pfam" id="PF20431">
    <property type="entry name" value="E_motif"/>
    <property type="match status" value="1"/>
</dbReference>
<protein>
    <submittedName>
        <fullName evidence="3">Uncharacterized protein</fullName>
    </submittedName>
</protein>
<evidence type="ECO:0000256" key="2">
    <source>
        <dbReference type="PROSITE-ProRule" id="PRU00708"/>
    </source>
</evidence>
<proteinExistence type="predicted"/>
<gene>
    <name evidence="3" type="ORF">LSALG_LOCUS9084</name>
</gene>
<organism evidence="3 4">
    <name type="scientific">Lactuca saligna</name>
    <name type="common">Willowleaf lettuce</name>
    <dbReference type="NCBI Taxonomy" id="75948"/>
    <lineage>
        <taxon>Eukaryota</taxon>
        <taxon>Viridiplantae</taxon>
        <taxon>Streptophyta</taxon>
        <taxon>Embryophyta</taxon>
        <taxon>Tracheophyta</taxon>
        <taxon>Spermatophyta</taxon>
        <taxon>Magnoliopsida</taxon>
        <taxon>eudicotyledons</taxon>
        <taxon>Gunneridae</taxon>
        <taxon>Pentapetalae</taxon>
        <taxon>asterids</taxon>
        <taxon>campanulids</taxon>
        <taxon>Asterales</taxon>
        <taxon>Asteraceae</taxon>
        <taxon>Cichorioideae</taxon>
        <taxon>Cichorieae</taxon>
        <taxon>Lactucinae</taxon>
        <taxon>Lactuca</taxon>
    </lineage>
</organism>
<feature type="repeat" description="PPR" evidence="2">
    <location>
        <begin position="203"/>
        <end position="237"/>
    </location>
</feature>
<evidence type="ECO:0000313" key="3">
    <source>
        <dbReference type="EMBL" id="CAI9268673.1"/>
    </source>
</evidence>
<dbReference type="InterPro" id="IPR046848">
    <property type="entry name" value="E_motif"/>
</dbReference>
<dbReference type="Pfam" id="PF13041">
    <property type="entry name" value="PPR_2"/>
    <property type="match status" value="2"/>
</dbReference>
<dbReference type="Proteomes" id="UP001177003">
    <property type="component" value="Chromosome 1"/>
</dbReference>
<dbReference type="GO" id="GO:0099402">
    <property type="term" value="P:plant organ development"/>
    <property type="evidence" value="ECO:0007669"/>
    <property type="project" value="UniProtKB-ARBA"/>
</dbReference>
<feature type="repeat" description="PPR" evidence="2">
    <location>
        <begin position="172"/>
        <end position="202"/>
    </location>
</feature>
<dbReference type="GO" id="GO:0009451">
    <property type="term" value="P:RNA modification"/>
    <property type="evidence" value="ECO:0007669"/>
    <property type="project" value="InterPro"/>
</dbReference>
<dbReference type="Pfam" id="PF01535">
    <property type="entry name" value="PPR"/>
    <property type="match status" value="4"/>
</dbReference>
<dbReference type="FunFam" id="1.25.40.10:FF:000442">
    <property type="entry name" value="Pentatricopeptide repeat-containing protein At3g49710"/>
    <property type="match status" value="1"/>
</dbReference>
<name>A0AA35VGX3_LACSI</name>
<dbReference type="InterPro" id="IPR046960">
    <property type="entry name" value="PPR_At4g14850-like_plant"/>
</dbReference>
<keyword evidence="1" id="KW-0677">Repeat</keyword>
<dbReference type="PROSITE" id="PS51375">
    <property type="entry name" value="PPR"/>
    <property type="match status" value="4"/>
</dbReference>
<dbReference type="EMBL" id="OX465077">
    <property type="protein sequence ID" value="CAI9268673.1"/>
    <property type="molecule type" value="Genomic_DNA"/>
</dbReference>
<dbReference type="FunFam" id="1.25.40.10:FF:000158">
    <property type="entry name" value="pentatricopeptide repeat-containing protein At2g33680"/>
    <property type="match status" value="1"/>
</dbReference>
<dbReference type="AlphaFoldDB" id="A0AA35VGX3"/>
<dbReference type="NCBIfam" id="TIGR00756">
    <property type="entry name" value="PPR"/>
    <property type="match status" value="3"/>
</dbReference>
<dbReference type="PANTHER" id="PTHR47926">
    <property type="entry name" value="PENTATRICOPEPTIDE REPEAT-CONTAINING PROTEIN"/>
    <property type="match status" value="1"/>
</dbReference>
<keyword evidence="4" id="KW-1185">Reference proteome</keyword>
<evidence type="ECO:0000256" key="1">
    <source>
        <dbReference type="ARBA" id="ARBA00022737"/>
    </source>
</evidence>
<dbReference type="InterPro" id="IPR011990">
    <property type="entry name" value="TPR-like_helical_dom_sf"/>
</dbReference>
<evidence type="ECO:0000313" key="4">
    <source>
        <dbReference type="Proteomes" id="UP001177003"/>
    </source>
</evidence>
<feature type="repeat" description="PPR" evidence="2">
    <location>
        <begin position="104"/>
        <end position="138"/>
    </location>
</feature>
<dbReference type="PANTHER" id="PTHR47926:SF479">
    <property type="entry name" value="PENTACOTRIPEPTIDE-REPEAT REGION OF PRORP DOMAIN-CONTAINING PROTEIN"/>
    <property type="match status" value="1"/>
</dbReference>
<dbReference type="Gene3D" id="1.25.40.10">
    <property type="entry name" value="Tetratricopeptide repeat domain"/>
    <property type="match status" value="5"/>
</dbReference>
<accession>A0AA35VGX3</accession>
<dbReference type="GO" id="GO:0003723">
    <property type="term" value="F:RNA binding"/>
    <property type="evidence" value="ECO:0007669"/>
    <property type="project" value="InterPro"/>
</dbReference>
<sequence length="636" mass="71788">MVCSPRVTFFSTLLNHCLSIESLFSVKIVHAQLIKLSLCNTNTFLGNRCLDLYSKFGTIKDAFQAFDDIRHKNVFSWNIYMRVLISLDDLKGARQLFDEMPERDVVSWNSIISGYSSSGFHDCALQLFSRMQTFGVTPSDYTYSIVLSFIQSVHHGMEIHCNMIRNGVDFSSVIIWNSLIDMYCNHGVLDYAFGVFLNMEQIDIISWNTLIAGFSKSGYKKLAYKHFNIMRTTNHLPDAFTISSIMTSCSSSSSTIDQDLSTGKQLFSLSIKLGFLSNTILSSAAIDMFSKCKNINDSIRVFEEINNWDSCVCNSMISSLVNNRLEENAIDIFALSLNKNIRPTEFTLSCLVSCSSLFLPPVLGTQLHCLVVKLGFEDDSIVSSSLVEMYSKCGYIDSAKTIFDQMGVKDLISWNTMILGFTYNGKTIKSLKLFDELLKSGPTPDEVTLYGTLLACNYGSLINEGLLIFYSMENEYGVTPKDTHLTIIVDLMIKCGRLNEALEIVTTMGSGLNGVMCKSILDVYGVHGELGFIEKVAQILIEFEPMCVLPYIVLCRAYEVRGKWESVARVKKEMKDRKIKKVVGCSWIGVKRNLFDFKENEVVHHGGEDLYLMLRLMMWDLDDFNCIKVDDGRLKI</sequence>
<reference evidence="3" key="1">
    <citation type="submission" date="2023-04" db="EMBL/GenBank/DDBJ databases">
        <authorList>
            <person name="Vijverberg K."/>
            <person name="Xiong W."/>
            <person name="Schranz E."/>
        </authorList>
    </citation>
    <scope>NUCLEOTIDE SEQUENCE</scope>
</reference>